<dbReference type="SUPFAM" id="SSF47473">
    <property type="entry name" value="EF-hand"/>
    <property type="match status" value="2"/>
</dbReference>
<accession>A0A1I6MF31</accession>
<feature type="chain" id="PRO_5011728406" evidence="1">
    <location>
        <begin position="24"/>
        <end position="267"/>
    </location>
</feature>
<dbReference type="InterPro" id="IPR018247">
    <property type="entry name" value="EF_Hand_1_Ca_BS"/>
</dbReference>
<dbReference type="RefSeq" id="WP_175529008.1">
    <property type="nucleotide sequence ID" value="NZ_FOZL01000001.1"/>
</dbReference>
<dbReference type="InterPro" id="IPR002048">
    <property type="entry name" value="EF_hand_dom"/>
</dbReference>
<dbReference type="Proteomes" id="UP000199024">
    <property type="component" value="Unassembled WGS sequence"/>
</dbReference>
<keyword evidence="4" id="KW-1185">Reference proteome</keyword>
<dbReference type="GO" id="GO:0005509">
    <property type="term" value="F:calcium ion binding"/>
    <property type="evidence" value="ECO:0007669"/>
    <property type="project" value="InterPro"/>
</dbReference>
<dbReference type="PANTHER" id="PTHR10827:SF85">
    <property type="entry name" value="CALCIUM-BINDING PROTEIN"/>
    <property type="match status" value="1"/>
</dbReference>
<dbReference type="Pfam" id="PF13202">
    <property type="entry name" value="EF-hand_5"/>
    <property type="match status" value="2"/>
</dbReference>
<organism evidence="3 4">
    <name type="scientific">Granulicella pectinivorans</name>
    <dbReference type="NCBI Taxonomy" id="474950"/>
    <lineage>
        <taxon>Bacteria</taxon>
        <taxon>Pseudomonadati</taxon>
        <taxon>Acidobacteriota</taxon>
        <taxon>Terriglobia</taxon>
        <taxon>Terriglobales</taxon>
        <taxon>Acidobacteriaceae</taxon>
        <taxon>Granulicella</taxon>
    </lineage>
</organism>
<dbReference type="InterPro" id="IPR011992">
    <property type="entry name" value="EF-hand-dom_pair"/>
</dbReference>
<dbReference type="Pfam" id="PF13499">
    <property type="entry name" value="EF-hand_7"/>
    <property type="match status" value="1"/>
</dbReference>
<dbReference type="PANTHER" id="PTHR10827">
    <property type="entry name" value="RETICULOCALBIN"/>
    <property type="match status" value="1"/>
</dbReference>
<evidence type="ECO:0000259" key="2">
    <source>
        <dbReference type="PROSITE" id="PS50222"/>
    </source>
</evidence>
<dbReference type="SMART" id="SM00054">
    <property type="entry name" value="EFh"/>
    <property type="match status" value="3"/>
</dbReference>
<dbReference type="AlphaFoldDB" id="A0A1I6MF31"/>
<protein>
    <submittedName>
        <fullName evidence="3">Ca2+-binding protein, EF-hand superfamily</fullName>
    </submittedName>
</protein>
<keyword evidence="1" id="KW-0732">Signal</keyword>
<dbReference type="EMBL" id="FOZL01000001">
    <property type="protein sequence ID" value="SFS14336.1"/>
    <property type="molecule type" value="Genomic_DNA"/>
</dbReference>
<proteinExistence type="predicted"/>
<dbReference type="PROSITE" id="PS00018">
    <property type="entry name" value="EF_HAND_1"/>
    <property type="match status" value="4"/>
</dbReference>
<reference evidence="3 4" key="1">
    <citation type="submission" date="2016-10" db="EMBL/GenBank/DDBJ databases">
        <authorList>
            <person name="de Groot N.N."/>
        </authorList>
    </citation>
    <scope>NUCLEOTIDE SEQUENCE [LARGE SCALE GENOMIC DNA]</scope>
    <source>
        <strain evidence="3 4">DSM 21001</strain>
    </source>
</reference>
<dbReference type="Gene3D" id="1.10.238.10">
    <property type="entry name" value="EF-hand"/>
    <property type="match status" value="4"/>
</dbReference>
<evidence type="ECO:0000313" key="4">
    <source>
        <dbReference type="Proteomes" id="UP000199024"/>
    </source>
</evidence>
<gene>
    <name evidence="3" type="ORF">SAMN05421771_2511</name>
</gene>
<dbReference type="Pfam" id="PF13405">
    <property type="entry name" value="EF-hand_6"/>
    <property type="match status" value="1"/>
</dbReference>
<feature type="domain" description="EF-hand" evidence="2">
    <location>
        <begin position="231"/>
        <end position="266"/>
    </location>
</feature>
<evidence type="ECO:0000256" key="1">
    <source>
        <dbReference type="SAM" id="SignalP"/>
    </source>
</evidence>
<evidence type="ECO:0000313" key="3">
    <source>
        <dbReference type="EMBL" id="SFS14336.1"/>
    </source>
</evidence>
<feature type="domain" description="EF-hand" evidence="2">
    <location>
        <begin position="110"/>
        <end position="145"/>
    </location>
</feature>
<dbReference type="STRING" id="474950.SAMN05421771_2511"/>
<sequence length="267" mass="28753">MRTVRLVGLELVCFVAFSTFAYAQGGGVRPAAPRPVLLALDTDHDGVLSPAEIAAAPSVLLKLDTDGDGRLTSLEYLPSQAAPAGQDPEALVQQMMLLDTNGDGVLTANEVPERMQGLFTRADTDHDGKLTPDEIRASVRKQSGPRGRADRTGQATRMDPILNAIDTDHDGILSPAELANASIALKMLDLNGDGALAADETKMRQMTVADRVAHMLDEWDTNKDGKIAKAEAPDRMQEQFATLDKNGDGFLDRDELIAFFSAQTPQR</sequence>
<dbReference type="PROSITE" id="PS50222">
    <property type="entry name" value="EF_HAND_2"/>
    <property type="match status" value="2"/>
</dbReference>
<feature type="signal peptide" evidence="1">
    <location>
        <begin position="1"/>
        <end position="23"/>
    </location>
</feature>
<name>A0A1I6MF31_9BACT</name>